<dbReference type="AlphaFoldDB" id="V5WEG8"/>
<dbReference type="HOGENOM" id="CLU_031285_10_2_12"/>
<feature type="chain" id="PRO_5004741886" description="Sugar ABC transporter substrate-binding protein" evidence="3">
    <location>
        <begin position="20"/>
        <end position="429"/>
    </location>
</feature>
<evidence type="ECO:0000256" key="1">
    <source>
        <dbReference type="ARBA" id="ARBA00004418"/>
    </source>
</evidence>
<evidence type="ECO:0000256" key="3">
    <source>
        <dbReference type="SAM" id="SignalP"/>
    </source>
</evidence>
<evidence type="ECO:0000256" key="2">
    <source>
        <dbReference type="ARBA" id="ARBA00008520"/>
    </source>
</evidence>
<evidence type="ECO:0000313" key="4">
    <source>
        <dbReference type="EMBL" id="AHC13959.1"/>
    </source>
</evidence>
<comment type="subcellular location">
    <subcellularLocation>
        <location evidence="1">Periplasm</location>
    </subcellularLocation>
</comment>
<dbReference type="GO" id="GO:0042597">
    <property type="term" value="C:periplasmic space"/>
    <property type="evidence" value="ECO:0007669"/>
    <property type="project" value="UniProtKB-SubCell"/>
</dbReference>
<dbReference type="InterPro" id="IPR050490">
    <property type="entry name" value="Bact_solute-bd_prot1"/>
</dbReference>
<proteinExistence type="inferred from homology"/>
<gene>
    <name evidence="4" type="ORF">L21SP2_0527</name>
</gene>
<evidence type="ECO:0008006" key="6">
    <source>
        <dbReference type="Google" id="ProtNLM"/>
    </source>
</evidence>
<dbReference type="SUPFAM" id="SSF53850">
    <property type="entry name" value="Periplasmic binding protein-like II"/>
    <property type="match status" value="1"/>
</dbReference>
<organism evidence="4 5">
    <name type="scientific">Salinispira pacifica</name>
    <dbReference type="NCBI Taxonomy" id="1307761"/>
    <lineage>
        <taxon>Bacteria</taxon>
        <taxon>Pseudomonadati</taxon>
        <taxon>Spirochaetota</taxon>
        <taxon>Spirochaetia</taxon>
        <taxon>Spirochaetales</taxon>
        <taxon>Spirochaetaceae</taxon>
        <taxon>Salinispira</taxon>
    </lineage>
</organism>
<dbReference type="Proteomes" id="UP000018680">
    <property type="component" value="Chromosome"/>
</dbReference>
<dbReference type="Gene3D" id="3.40.190.10">
    <property type="entry name" value="Periplasmic binding protein-like II"/>
    <property type="match status" value="1"/>
</dbReference>
<keyword evidence="3" id="KW-0732">Signal</keyword>
<dbReference type="PATRIC" id="fig|1307761.3.peg.528"/>
<accession>V5WEG8</accession>
<feature type="signal peptide" evidence="3">
    <location>
        <begin position="1"/>
        <end position="19"/>
    </location>
</feature>
<dbReference type="eggNOG" id="COG1653">
    <property type="taxonomic scope" value="Bacteria"/>
</dbReference>
<dbReference type="CDD" id="cd13585">
    <property type="entry name" value="PBP2_TMBP_like"/>
    <property type="match status" value="1"/>
</dbReference>
<name>V5WEG8_9SPIO</name>
<evidence type="ECO:0000313" key="5">
    <source>
        <dbReference type="Proteomes" id="UP000018680"/>
    </source>
</evidence>
<protein>
    <recommendedName>
        <fullName evidence="6">Sugar ABC transporter substrate-binding protein</fullName>
    </recommendedName>
</protein>
<dbReference type="KEGG" id="slr:L21SP2_0527"/>
<dbReference type="PANTHER" id="PTHR43649:SF12">
    <property type="entry name" value="DIACETYLCHITOBIOSE BINDING PROTEIN DASA"/>
    <property type="match status" value="1"/>
</dbReference>
<dbReference type="Pfam" id="PF01547">
    <property type="entry name" value="SBP_bac_1"/>
    <property type="match status" value="1"/>
</dbReference>
<dbReference type="STRING" id="1307761.L21SP2_0527"/>
<reference evidence="4 5" key="1">
    <citation type="journal article" date="2015" name="Stand. Genomic Sci.">
        <title>Complete genome sequence and description of Salinispira pacifica gen. nov., sp. nov., a novel spirochaete isolated form a hypersaline microbial mat.</title>
        <authorList>
            <person name="Ben Hania W."/>
            <person name="Joseph M."/>
            <person name="Schumann P."/>
            <person name="Bunk B."/>
            <person name="Fiebig A."/>
            <person name="Sproer C."/>
            <person name="Klenk H.P."/>
            <person name="Fardeau M.L."/>
            <person name="Spring S."/>
        </authorList>
    </citation>
    <scope>NUCLEOTIDE SEQUENCE [LARGE SCALE GENOMIC DNA]</scope>
    <source>
        <strain evidence="4 5">L21-RPul-D2</strain>
    </source>
</reference>
<dbReference type="RefSeq" id="WP_024266891.1">
    <property type="nucleotide sequence ID" value="NC_023035.1"/>
</dbReference>
<dbReference type="InterPro" id="IPR006059">
    <property type="entry name" value="SBP"/>
</dbReference>
<sequence>MKKILIGCVLLLAAAMIFAEGGQESGSGESGASVDEAAEITFWTMSLAPRFNDYLNGVISDFEAANPNVTVNWVDVPWGDMETKILTAAASDTLPDVANLNLPFSQKLAQNDLLVDMSDQASDVQGRFFEGTWNASSYGDTIFALPWYITSNMVYYNKALFEEAGLDSADPPESFDELLEYAREIKESTGAYGYMTFFNDQFIMEELERMGIRLFNEDFSEANFNTAEVREAAEYYATMLEEGLIPSETLTSKSGTGEAIQLYSSGELAMFFGGTSHARMIQENSAEVYENTGVGPQIRGTGGKSNIAVMNIAVPESSEHPEAALAFAKFLTNNENQVVFAKDAGSIVPSTRASLEDDFFSKGDGEPSTAARIMSAQEVSQGSVIFPPIQNWPEIRDAFINAFARAVAGEGDASQLLQDAEEKANGLLQ</sequence>
<dbReference type="OrthoDB" id="9798191at2"/>
<dbReference type="EMBL" id="CP006939">
    <property type="protein sequence ID" value="AHC13959.1"/>
    <property type="molecule type" value="Genomic_DNA"/>
</dbReference>
<comment type="similarity">
    <text evidence="2">Belongs to the bacterial solute-binding protein 1 family.</text>
</comment>
<dbReference type="PANTHER" id="PTHR43649">
    <property type="entry name" value="ARABINOSE-BINDING PROTEIN-RELATED"/>
    <property type="match status" value="1"/>
</dbReference>
<keyword evidence="5" id="KW-1185">Reference proteome</keyword>